<accession>A0A699VFI3</accession>
<dbReference type="EMBL" id="BKCJ011403903">
    <property type="protein sequence ID" value="GFD30434.1"/>
    <property type="molecule type" value="Genomic_DNA"/>
</dbReference>
<comment type="caution">
    <text evidence="1">The sequence shown here is derived from an EMBL/GenBank/DDBJ whole genome shotgun (WGS) entry which is preliminary data.</text>
</comment>
<sequence length="100" mass="11057">CCQLFAASAARINAVKPSAITVVQHNRTKKAHDRTDFEELNGGYVTFGGNPKGGKITGKGKIKTGKLDFDDVYYVCNAPLHKEDRYILIIAFHQSIFKKA</sequence>
<organism evidence="1">
    <name type="scientific">Tanacetum cinerariifolium</name>
    <name type="common">Dalmatian daisy</name>
    <name type="synonym">Chrysanthemum cinerariifolium</name>
    <dbReference type="NCBI Taxonomy" id="118510"/>
    <lineage>
        <taxon>Eukaryota</taxon>
        <taxon>Viridiplantae</taxon>
        <taxon>Streptophyta</taxon>
        <taxon>Embryophyta</taxon>
        <taxon>Tracheophyta</taxon>
        <taxon>Spermatophyta</taxon>
        <taxon>Magnoliopsida</taxon>
        <taxon>eudicotyledons</taxon>
        <taxon>Gunneridae</taxon>
        <taxon>Pentapetalae</taxon>
        <taxon>asterids</taxon>
        <taxon>campanulids</taxon>
        <taxon>Asterales</taxon>
        <taxon>Asteraceae</taxon>
        <taxon>Asteroideae</taxon>
        <taxon>Anthemideae</taxon>
        <taxon>Anthemidinae</taxon>
        <taxon>Tanacetum</taxon>
    </lineage>
</organism>
<evidence type="ECO:0000313" key="1">
    <source>
        <dbReference type="EMBL" id="GFD30434.1"/>
    </source>
</evidence>
<protein>
    <submittedName>
        <fullName evidence="1">Ribonuclease H-like domain-containing protein</fullName>
    </submittedName>
</protein>
<dbReference type="AlphaFoldDB" id="A0A699VFI3"/>
<gene>
    <name evidence="1" type="ORF">Tci_902403</name>
</gene>
<feature type="non-terminal residue" evidence="1">
    <location>
        <position position="1"/>
    </location>
</feature>
<name>A0A699VFI3_TANCI</name>
<reference evidence="1" key="1">
    <citation type="journal article" date="2019" name="Sci. Rep.">
        <title>Draft genome of Tanacetum cinerariifolium, the natural source of mosquito coil.</title>
        <authorList>
            <person name="Yamashiro T."/>
            <person name="Shiraishi A."/>
            <person name="Satake H."/>
            <person name="Nakayama K."/>
        </authorList>
    </citation>
    <scope>NUCLEOTIDE SEQUENCE</scope>
</reference>
<proteinExistence type="predicted"/>